<keyword evidence="6" id="KW-0147">Chitin-binding</keyword>
<feature type="non-terminal residue" evidence="16">
    <location>
        <position position="1"/>
    </location>
</feature>
<keyword evidence="13" id="KW-0624">Polysaccharide degradation</keyword>
<dbReference type="InterPro" id="IPR050314">
    <property type="entry name" value="Glycosyl_Hydrlase_18"/>
</dbReference>
<dbReference type="Pfam" id="PF00704">
    <property type="entry name" value="Glyco_hydro_18"/>
    <property type="match status" value="1"/>
</dbReference>
<dbReference type="InterPro" id="IPR029070">
    <property type="entry name" value="Chitinase_insertion_sf"/>
</dbReference>
<evidence type="ECO:0000313" key="16">
    <source>
        <dbReference type="EMBL" id="KAB0391000.1"/>
    </source>
</evidence>
<evidence type="ECO:0000256" key="5">
    <source>
        <dbReference type="ARBA" id="ARBA00022525"/>
    </source>
</evidence>
<keyword evidence="5" id="KW-0964">Secreted</keyword>
<dbReference type="FunFam" id="3.20.20.80:FF:000081">
    <property type="entry name" value="Chitinase 1"/>
    <property type="match status" value="1"/>
</dbReference>
<dbReference type="InterPro" id="IPR001223">
    <property type="entry name" value="Glyco_hydro18_cat"/>
</dbReference>
<dbReference type="PROSITE" id="PS51910">
    <property type="entry name" value="GH18_2"/>
    <property type="match status" value="1"/>
</dbReference>
<comment type="similarity">
    <text evidence="3">Belongs to the glycosyl hydrolase 18 family. Chitinase class II subfamily.</text>
</comment>
<evidence type="ECO:0000256" key="4">
    <source>
        <dbReference type="ARBA" id="ARBA00012729"/>
    </source>
</evidence>
<evidence type="ECO:0000256" key="12">
    <source>
        <dbReference type="ARBA" id="ARBA00023295"/>
    </source>
</evidence>
<name>A0A643BTB8_BALPH</name>
<evidence type="ECO:0000256" key="7">
    <source>
        <dbReference type="ARBA" id="ARBA00022729"/>
    </source>
</evidence>
<keyword evidence="10" id="KW-1015">Disulfide bond</keyword>
<dbReference type="OrthoDB" id="76388at2759"/>
<dbReference type="EMBL" id="SGJD01004891">
    <property type="protein sequence ID" value="KAB0391000.1"/>
    <property type="molecule type" value="Genomic_DNA"/>
</dbReference>
<dbReference type="PROSITE" id="PS01095">
    <property type="entry name" value="GH18_1"/>
    <property type="match status" value="1"/>
</dbReference>
<dbReference type="InterPro" id="IPR017853">
    <property type="entry name" value="GH"/>
</dbReference>
<dbReference type="PANTHER" id="PTHR11177">
    <property type="entry name" value="CHITINASE"/>
    <property type="match status" value="1"/>
</dbReference>
<dbReference type="PANTHER" id="PTHR11177:SF248">
    <property type="entry name" value="CHITOTRIOSIDASE-1"/>
    <property type="match status" value="1"/>
</dbReference>
<dbReference type="EC" id="3.2.1.14" evidence="4"/>
<dbReference type="AlphaFoldDB" id="A0A643BTB8"/>
<organism evidence="16 17">
    <name type="scientific">Balaenoptera physalus</name>
    <name type="common">Fin whale</name>
    <name type="synonym">Balaena physalus</name>
    <dbReference type="NCBI Taxonomy" id="9770"/>
    <lineage>
        <taxon>Eukaryota</taxon>
        <taxon>Metazoa</taxon>
        <taxon>Chordata</taxon>
        <taxon>Craniata</taxon>
        <taxon>Vertebrata</taxon>
        <taxon>Euteleostomi</taxon>
        <taxon>Mammalia</taxon>
        <taxon>Eutheria</taxon>
        <taxon>Laurasiatheria</taxon>
        <taxon>Artiodactyla</taxon>
        <taxon>Whippomorpha</taxon>
        <taxon>Cetacea</taxon>
        <taxon>Mysticeti</taxon>
        <taxon>Balaenopteridae</taxon>
        <taxon>Balaenoptera</taxon>
    </lineage>
</organism>
<evidence type="ECO:0000256" key="1">
    <source>
        <dbReference type="ARBA" id="ARBA00000822"/>
    </source>
</evidence>
<evidence type="ECO:0000256" key="2">
    <source>
        <dbReference type="ARBA" id="ARBA00004613"/>
    </source>
</evidence>
<sequence>FDGSADDPVGQRPSPIGKLHSRVTSKEASPQQALLIAISFLCPNLPGSAAKLVCYFTNWAQYRQGAVRFFPKDVDPNLCTHLICAFAGMNNHQLSSIAWNDETLYKEFNILKKMNPKLKTLQATGGWSFGTQKFMDMVAIANNQQTFVNSAIRFLCKYGVDGLDLDWEYAGSRGSPPSDKQCFIALVQDLANAFQQEAQASGKAHLLPSTAVPAGPHCTKDGYEGDKIALKLQFLSFMAYDIHGSWEKNTGHYSPPMRDRERLGPWPNSMWTLPCNVGAQATGPGTPGPFTKEGGLLAYYEVCSWKGAAEHRIKDQKVPYAFQSNQWVGFDDVESCKIKVSYLKQTGLGGVMVWTRDMDNFAGFFCNQGRYPLIKTLRLELSEYGARAPQVFHICLQAPQSLKLLHQASPLNLSMAPASDKTHSARAKLTGSTPTLWTGPATTVVQGGGCSSKDA</sequence>
<keyword evidence="11" id="KW-0119">Carbohydrate metabolism</keyword>
<evidence type="ECO:0000256" key="14">
    <source>
        <dbReference type="SAM" id="MobiDB-lite"/>
    </source>
</evidence>
<dbReference type="SUPFAM" id="SSF51445">
    <property type="entry name" value="(Trans)glycosidases"/>
    <property type="match status" value="1"/>
</dbReference>
<evidence type="ECO:0000259" key="15">
    <source>
        <dbReference type="PROSITE" id="PS51910"/>
    </source>
</evidence>
<evidence type="ECO:0000256" key="9">
    <source>
        <dbReference type="ARBA" id="ARBA00023024"/>
    </source>
</evidence>
<keyword evidence="12" id="KW-0326">Glycosidase</keyword>
<dbReference type="InterPro" id="IPR001579">
    <property type="entry name" value="Glyco_hydro_18_chit_AS"/>
</dbReference>
<feature type="domain" description="GH18" evidence="15">
    <location>
        <begin position="50"/>
        <end position="384"/>
    </location>
</feature>
<evidence type="ECO:0000313" key="17">
    <source>
        <dbReference type="Proteomes" id="UP000437017"/>
    </source>
</evidence>
<accession>A0A643BTB8</accession>
<keyword evidence="17" id="KW-1185">Reference proteome</keyword>
<comment type="subcellular location">
    <subcellularLocation>
        <location evidence="2">Secreted</location>
    </subcellularLocation>
</comment>
<protein>
    <recommendedName>
        <fullName evidence="4">chitinase</fullName>
        <ecNumber evidence="4">3.2.1.14</ecNumber>
    </recommendedName>
</protein>
<evidence type="ECO:0000256" key="10">
    <source>
        <dbReference type="ARBA" id="ARBA00023157"/>
    </source>
</evidence>
<dbReference type="GO" id="GO:0006032">
    <property type="term" value="P:chitin catabolic process"/>
    <property type="evidence" value="ECO:0007669"/>
    <property type="project" value="UniProtKB-KW"/>
</dbReference>
<dbReference type="SMART" id="SM00636">
    <property type="entry name" value="Glyco_18"/>
    <property type="match status" value="1"/>
</dbReference>
<keyword evidence="9" id="KW-0146">Chitin degradation</keyword>
<feature type="region of interest" description="Disordered" evidence="14">
    <location>
        <begin position="1"/>
        <end position="22"/>
    </location>
</feature>
<dbReference type="InterPro" id="IPR011583">
    <property type="entry name" value="Chitinase_II/V-like_cat"/>
</dbReference>
<dbReference type="GO" id="GO:0005576">
    <property type="term" value="C:extracellular region"/>
    <property type="evidence" value="ECO:0007669"/>
    <property type="project" value="UniProtKB-SubCell"/>
</dbReference>
<evidence type="ECO:0000256" key="13">
    <source>
        <dbReference type="ARBA" id="ARBA00023326"/>
    </source>
</evidence>
<evidence type="ECO:0000256" key="8">
    <source>
        <dbReference type="ARBA" id="ARBA00022801"/>
    </source>
</evidence>
<proteinExistence type="inferred from homology"/>
<dbReference type="SUPFAM" id="SSF54556">
    <property type="entry name" value="Chitinase insertion domain"/>
    <property type="match status" value="1"/>
</dbReference>
<gene>
    <name evidence="16" type="ORF">E2I00_019901</name>
</gene>
<keyword evidence="7" id="KW-0732">Signal</keyword>
<dbReference type="GO" id="GO:0008843">
    <property type="term" value="F:endochitinase activity"/>
    <property type="evidence" value="ECO:0007669"/>
    <property type="project" value="UniProtKB-EC"/>
</dbReference>
<dbReference type="Proteomes" id="UP000437017">
    <property type="component" value="Unassembled WGS sequence"/>
</dbReference>
<comment type="catalytic activity">
    <reaction evidence="1">
        <text>Random endo-hydrolysis of N-acetyl-beta-D-glucosaminide (1-&gt;4)-beta-linkages in chitin and chitodextrins.</text>
        <dbReference type="EC" id="3.2.1.14"/>
    </reaction>
</comment>
<reference evidence="16 17" key="1">
    <citation type="journal article" date="2019" name="PLoS ONE">
        <title>Genomic analyses reveal an absence of contemporary introgressive admixture between fin whales and blue whales, despite known hybrids.</title>
        <authorList>
            <person name="Westbury M.V."/>
            <person name="Petersen B."/>
            <person name="Lorenzen E.D."/>
        </authorList>
    </citation>
    <scope>NUCLEOTIDE SEQUENCE [LARGE SCALE GENOMIC DNA]</scope>
    <source>
        <strain evidence="16">FinWhale-01</strain>
    </source>
</reference>
<evidence type="ECO:0000256" key="6">
    <source>
        <dbReference type="ARBA" id="ARBA00022669"/>
    </source>
</evidence>
<keyword evidence="8" id="KW-0378">Hydrolase</keyword>
<evidence type="ECO:0000256" key="3">
    <source>
        <dbReference type="ARBA" id="ARBA00009121"/>
    </source>
</evidence>
<dbReference type="GO" id="GO:0000272">
    <property type="term" value="P:polysaccharide catabolic process"/>
    <property type="evidence" value="ECO:0007669"/>
    <property type="project" value="UniProtKB-KW"/>
</dbReference>
<comment type="caution">
    <text evidence="16">The sequence shown here is derived from an EMBL/GenBank/DDBJ whole genome shotgun (WGS) entry which is preliminary data.</text>
</comment>
<dbReference type="Gene3D" id="3.20.20.80">
    <property type="entry name" value="Glycosidases"/>
    <property type="match status" value="2"/>
</dbReference>
<dbReference type="GO" id="GO:0008061">
    <property type="term" value="F:chitin binding"/>
    <property type="evidence" value="ECO:0007669"/>
    <property type="project" value="UniProtKB-KW"/>
</dbReference>
<evidence type="ECO:0000256" key="11">
    <source>
        <dbReference type="ARBA" id="ARBA00023277"/>
    </source>
</evidence>